<dbReference type="EMBL" id="UINC01139745">
    <property type="protein sequence ID" value="SVD26487.1"/>
    <property type="molecule type" value="Genomic_DNA"/>
</dbReference>
<dbReference type="AlphaFoldDB" id="A0A382TXU5"/>
<reference evidence="1" key="1">
    <citation type="submission" date="2018-05" db="EMBL/GenBank/DDBJ databases">
        <authorList>
            <person name="Lanie J.A."/>
            <person name="Ng W.-L."/>
            <person name="Kazmierczak K.M."/>
            <person name="Andrzejewski T.M."/>
            <person name="Davidsen T.M."/>
            <person name="Wayne K.J."/>
            <person name="Tettelin H."/>
            <person name="Glass J.I."/>
            <person name="Rusch D."/>
            <person name="Podicherti R."/>
            <person name="Tsui H.-C.T."/>
            <person name="Winkler M.E."/>
        </authorList>
    </citation>
    <scope>NUCLEOTIDE SEQUENCE</scope>
</reference>
<feature type="non-terminal residue" evidence="1">
    <location>
        <position position="172"/>
    </location>
</feature>
<organism evidence="1">
    <name type="scientific">marine metagenome</name>
    <dbReference type="NCBI Taxonomy" id="408172"/>
    <lineage>
        <taxon>unclassified sequences</taxon>
        <taxon>metagenomes</taxon>
        <taxon>ecological metagenomes</taxon>
    </lineage>
</organism>
<evidence type="ECO:0000313" key="1">
    <source>
        <dbReference type="EMBL" id="SVD26487.1"/>
    </source>
</evidence>
<gene>
    <name evidence="1" type="ORF">METZ01_LOCUS379341</name>
</gene>
<proteinExistence type="predicted"/>
<dbReference type="Gene3D" id="3.30.342.10">
    <property type="entry name" value="DNA Polymerase, chain B, domain 1"/>
    <property type="match status" value="1"/>
</dbReference>
<dbReference type="InterPro" id="IPR012337">
    <property type="entry name" value="RNaseH-like_sf"/>
</dbReference>
<accession>A0A382TXU5</accession>
<dbReference type="SUPFAM" id="SSF53098">
    <property type="entry name" value="Ribonuclease H-like"/>
    <property type="match status" value="1"/>
</dbReference>
<name>A0A382TXU5_9ZZZZ</name>
<sequence>MRFYTNIVQWGNNLLLREVVNGKRINRKVKYSPTLFRIPKDDGERSLSQHKTLQGNPVVPKKFETIKKAREWVEKYREQTAIYGNTQFAYNYIADEYPNEMSWDIDEILIVTIDIEVECENGFPKPEEANDPLLSITIKNHQNKKLVVWGIGDFENSRDDVSYVKCDTEKHL</sequence>
<protein>
    <submittedName>
        <fullName evidence="1">Uncharacterized protein</fullName>
    </submittedName>
</protein>